<dbReference type="PANTHER" id="PTHR34653:SF1">
    <property type="entry name" value="FLAGELLAR HOOK-BASAL BODY COMPLEX PROTEIN FLIE"/>
    <property type="match status" value="1"/>
</dbReference>
<evidence type="ECO:0000313" key="6">
    <source>
        <dbReference type="EMBL" id="RJK92818.1"/>
    </source>
</evidence>
<comment type="caution">
    <text evidence="6">The sequence shown here is derived from an EMBL/GenBank/DDBJ whole genome shotgun (WGS) entry which is preliminary data.</text>
</comment>
<evidence type="ECO:0000256" key="5">
    <source>
        <dbReference type="NCBIfam" id="TIGR00205"/>
    </source>
</evidence>
<keyword evidence="3 4" id="KW-0975">Bacterial flagellum</keyword>
<organism evidence="6 7">
    <name type="scientific">Vallicoccus soli</name>
    <dbReference type="NCBI Taxonomy" id="2339232"/>
    <lineage>
        <taxon>Bacteria</taxon>
        <taxon>Bacillati</taxon>
        <taxon>Actinomycetota</taxon>
        <taxon>Actinomycetes</taxon>
        <taxon>Motilibacterales</taxon>
        <taxon>Vallicoccaceae</taxon>
        <taxon>Vallicoccus</taxon>
    </lineage>
</organism>
<keyword evidence="6" id="KW-0969">Cilium</keyword>
<reference evidence="6 7" key="1">
    <citation type="submission" date="2018-09" db="EMBL/GenBank/DDBJ databases">
        <title>YIM 75000 draft genome.</title>
        <authorList>
            <person name="Tang S."/>
            <person name="Feng Y."/>
        </authorList>
    </citation>
    <scope>NUCLEOTIDE SEQUENCE [LARGE SCALE GENOMIC DNA]</scope>
    <source>
        <strain evidence="6 7">YIM 75000</strain>
    </source>
</reference>
<protein>
    <recommendedName>
        <fullName evidence="4 5">Flagellar hook-basal body complex protein FliE</fullName>
    </recommendedName>
</protein>
<evidence type="ECO:0000256" key="2">
    <source>
        <dbReference type="ARBA" id="ARBA00009272"/>
    </source>
</evidence>
<gene>
    <name evidence="4 6" type="primary">fliE</name>
    <name evidence="6" type="ORF">D5H78_18380</name>
</gene>
<dbReference type="InterPro" id="IPR001624">
    <property type="entry name" value="FliE"/>
</dbReference>
<dbReference type="PANTHER" id="PTHR34653">
    <property type="match status" value="1"/>
</dbReference>
<keyword evidence="6" id="KW-0966">Cell projection</keyword>
<dbReference type="AlphaFoldDB" id="A0A3A3YNT3"/>
<evidence type="ECO:0000256" key="1">
    <source>
        <dbReference type="ARBA" id="ARBA00004117"/>
    </source>
</evidence>
<dbReference type="PRINTS" id="PR01006">
    <property type="entry name" value="FLGHOOKFLIE"/>
</dbReference>
<dbReference type="GO" id="GO:0071973">
    <property type="term" value="P:bacterial-type flagellum-dependent cell motility"/>
    <property type="evidence" value="ECO:0007669"/>
    <property type="project" value="InterPro"/>
</dbReference>
<dbReference type="NCBIfam" id="TIGR00205">
    <property type="entry name" value="fliE"/>
    <property type="match status" value="1"/>
</dbReference>
<comment type="similarity">
    <text evidence="2 4">Belongs to the FliE family.</text>
</comment>
<dbReference type="GO" id="GO:0005198">
    <property type="term" value="F:structural molecule activity"/>
    <property type="evidence" value="ECO:0007669"/>
    <property type="project" value="UniProtKB-UniRule"/>
</dbReference>
<evidence type="ECO:0000256" key="3">
    <source>
        <dbReference type="ARBA" id="ARBA00023143"/>
    </source>
</evidence>
<dbReference type="GO" id="GO:0009425">
    <property type="term" value="C:bacterial-type flagellum basal body"/>
    <property type="evidence" value="ECO:0007669"/>
    <property type="project" value="UniProtKB-SubCell"/>
</dbReference>
<dbReference type="HAMAP" id="MF_00724">
    <property type="entry name" value="FliE"/>
    <property type="match status" value="1"/>
</dbReference>
<keyword evidence="7" id="KW-1185">Reference proteome</keyword>
<sequence>MSVMPIGMPVAPVVPLDPATTAAPAAAAGDGGFGALLAQGLQQVQGLQARADEMSVQAATGDLQDVHDYTIAATQASLATELATTLRNKGVEAFNEIMRMPL</sequence>
<proteinExistence type="inferred from homology"/>
<dbReference type="Pfam" id="PF02049">
    <property type="entry name" value="FliE"/>
    <property type="match status" value="1"/>
</dbReference>
<dbReference type="OrthoDB" id="3268318at2"/>
<evidence type="ECO:0000313" key="7">
    <source>
        <dbReference type="Proteomes" id="UP000265614"/>
    </source>
</evidence>
<evidence type="ECO:0000256" key="4">
    <source>
        <dbReference type="HAMAP-Rule" id="MF_00724"/>
    </source>
</evidence>
<name>A0A3A3YNT3_9ACTN</name>
<dbReference type="GO" id="GO:0003774">
    <property type="term" value="F:cytoskeletal motor activity"/>
    <property type="evidence" value="ECO:0007669"/>
    <property type="project" value="InterPro"/>
</dbReference>
<comment type="subcellular location">
    <subcellularLocation>
        <location evidence="1 4">Bacterial flagellum basal body</location>
    </subcellularLocation>
</comment>
<keyword evidence="6" id="KW-0282">Flagellum</keyword>
<dbReference type="EMBL" id="QZEZ01000012">
    <property type="protein sequence ID" value="RJK92818.1"/>
    <property type="molecule type" value="Genomic_DNA"/>
</dbReference>
<dbReference type="Proteomes" id="UP000265614">
    <property type="component" value="Unassembled WGS sequence"/>
</dbReference>
<accession>A0A3A3YNT3</accession>